<keyword evidence="3" id="KW-1185">Reference proteome</keyword>
<evidence type="ECO:0000313" key="2">
    <source>
        <dbReference type="EMBL" id="GBP27544.1"/>
    </source>
</evidence>
<organism evidence="2 3">
    <name type="scientific">Eumeta variegata</name>
    <name type="common">Bagworm moth</name>
    <name type="synonym">Eumeta japonica</name>
    <dbReference type="NCBI Taxonomy" id="151549"/>
    <lineage>
        <taxon>Eukaryota</taxon>
        <taxon>Metazoa</taxon>
        <taxon>Ecdysozoa</taxon>
        <taxon>Arthropoda</taxon>
        <taxon>Hexapoda</taxon>
        <taxon>Insecta</taxon>
        <taxon>Pterygota</taxon>
        <taxon>Neoptera</taxon>
        <taxon>Endopterygota</taxon>
        <taxon>Lepidoptera</taxon>
        <taxon>Glossata</taxon>
        <taxon>Ditrysia</taxon>
        <taxon>Tineoidea</taxon>
        <taxon>Psychidae</taxon>
        <taxon>Oiketicinae</taxon>
        <taxon>Eumeta</taxon>
    </lineage>
</organism>
<proteinExistence type="predicted"/>
<feature type="compositionally biased region" description="Basic and acidic residues" evidence="1">
    <location>
        <begin position="32"/>
        <end position="41"/>
    </location>
</feature>
<feature type="region of interest" description="Disordered" evidence="1">
    <location>
        <begin position="95"/>
        <end position="175"/>
    </location>
</feature>
<accession>A0A4C1UNY1</accession>
<feature type="compositionally biased region" description="Low complexity" evidence="1">
    <location>
        <begin position="147"/>
        <end position="157"/>
    </location>
</feature>
<feature type="region of interest" description="Disordered" evidence="1">
    <location>
        <begin position="1"/>
        <end position="61"/>
    </location>
</feature>
<feature type="compositionally biased region" description="Polar residues" evidence="1">
    <location>
        <begin position="17"/>
        <end position="29"/>
    </location>
</feature>
<dbReference type="EMBL" id="BGZK01000195">
    <property type="protein sequence ID" value="GBP27544.1"/>
    <property type="molecule type" value="Genomic_DNA"/>
</dbReference>
<feature type="compositionally biased region" description="Polar residues" evidence="1">
    <location>
        <begin position="123"/>
        <end position="138"/>
    </location>
</feature>
<evidence type="ECO:0000313" key="3">
    <source>
        <dbReference type="Proteomes" id="UP000299102"/>
    </source>
</evidence>
<dbReference type="Proteomes" id="UP000299102">
    <property type="component" value="Unassembled WGS sequence"/>
</dbReference>
<feature type="compositionally biased region" description="Basic residues" evidence="1">
    <location>
        <begin position="163"/>
        <end position="175"/>
    </location>
</feature>
<protein>
    <submittedName>
        <fullName evidence="2">Uncharacterized protein</fullName>
    </submittedName>
</protein>
<gene>
    <name evidence="2" type="ORF">EVAR_18737_1</name>
</gene>
<reference evidence="2 3" key="1">
    <citation type="journal article" date="2019" name="Commun. Biol.">
        <title>The bagworm genome reveals a unique fibroin gene that provides high tensile strength.</title>
        <authorList>
            <person name="Kono N."/>
            <person name="Nakamura H."/>
            <person name="Ohtoshi R."/>
            <person name="Tomita M."/>
            <person name="Numata K."/>
            <person name="Arakawa K."/>
        </authorList>
    </citation>
    <scope>NUCLEOTIDE SEQUENCE [LARGE SCALE GENOMIC DNA]</scope>
</reference>
<feature type="compositionally biased region" description="Basic and acidic residues" evidence="1">
    <location>
        <begin position="104"/>
        <end position="120"/>
    </location>
</feature>
<sequence length="175" mass="18837">MMEKEREASEPPELSLPGQNTTESGSGSYHDTGGEYDERMQVDFPVTAAKGKKRESGRLMDTIETHESGLISRAPECGDTTRTALATCYFKSHISAGLESEPIEEPRSKPESQPKMRPVLESKSPQNGSVCKTNTSPAAKSGGAIGEAFAPEAPAAFDTGARCARHDRRRSGRAH</sequence>
<name>A0A4C1UNY1_EUMVA</name>
<comment type="caution">
    <text evidence="2">The sequence shown here is derived from an EMBL/GenBank/DDBJ whole genome shotgun (WGS) entry which is preliminary data.</text>
</comment>
<dbReference type="AlphaFoldDB" id="A0A4C1UNY1"/>
<evidence type="ECO:0000256" key="1">
    <source>
        <dbReference type="SAM" id="MobiDB-lite"/>
    </source>
</evidence>